<evidence type="ECO:0000313" key="3">
    <source>
        <dbReference type="Proteomes" id="UP000252558"/>
    </source>
</evidence>
<gene>
    <name evidence="2" type="ORF">DU002_10075</name>
</gene>
<dbReference type="RefSeq" id="WP_114338251.1">
    <property type="nucleotide sequence ID" value="NZ_QPID01000005.1"/>
</dbReference>
<dbReference type="AlphaFoldDB" id="A0A368NJZ0"/>
<protein>
    <recommendedName>
        <fullName evidence="4">Lipoprotein</fullName>
    </recommendedName>
</protein>
<comment type="caution">
    <text evidence="2">The sequence shown here is derived from an EMBL/GenBank/DDBJ whole genome shotgun (WGS) entry which is preliminary data.</text>
</comment>
<sequence>MKQLLAMLMMVGMLAACASSEPEAAAEPAPAAKQEKQRCAVDTDCTTGYGMCVKPEAADYGFCL</sequence>
<dbReference type="EMBL" id="QPID01000005">
    <property type="protein sequence ID" value="RCU49964.1"/>
    <property type="molecule type" value="Genomic_DNA"/>
</dbReference>
<dbReference type="PROSITE" id="PS51257">
    <property type="entry name" value="PROKAR_LIPOPROTEIN"/>
    <property type="match status" value="1"/>
</dbReference>
<keyword evidence="3" id="KW-1185">Reference proteome</keyword>
<evidence type="ECO:0008006" key="4">
    <source>
        <dbReference type="Google" id="ProtNLM"/>
    </source>
</evidence>
<accession>A0A368NJZ0</accession>
<evidence type="ECO:0000313" key="2">
    <source>
        <dbReference type="EMBL" id="RCU49964.1"/>
    </source>
</evidence>
<organism evidence="2 3">
    <name type="scientific">Corallincola holothuriorum</name>
    <dbReference type="NCBI Taxonomy" id="2282215"/>
    <lineage>
        <taxon>Bacteria</taxon>
        <taxon>Pseudomonadati</taxon>
        <taxon>Pseudomonadota</taxon>
        <taxon>Gammaproteobacteria</taxon>
        <taxon>Alteromonadales</taxon>
        <taxon>Psychromonadaceae</taxon>
        <taxon>Corallincola</taxon>
    </lineage>
</organism>
<dbReference type="Proteomes" id="UP000252558">
    <property type="component" value="Unassembled WGS sequence"/>
</dbReference>
<name>A0A368NJZ0_9GAMM</name>
<keyword evidence="1" id="KW-0732">Signal</keyword>
<feature type="chain" id="PRO_5017051888" description="Lipoprotein" evidence="1">
    <location>
        <begin position="19"/>
        <end position="64"/>
    </location>
</feature>
<reference evidence="2 3" key="1">
    <citation type="submission" date="2018-07" db="EMBL/GenBank/DDBJ databases">
        <title>Corallincola holothuriorum sp. nov., a new facultative anaerobe isolated from sea cucumber Apostichopus japonicus.</title>
        <authorList>
            <person name="Xia H."/>
        </authorList>
    </citation>
    <scope>NUCLEOTIDE SEQUENCE [LARGE SCALE GENOMIC DNA]</scope>
    <source>
        <strain evidence="2 3">C4</strain>
    </source>
</reference>
<feature type="signal peptide" evidence="1">
    <location>
        <begin position="1"/>
        <end position="18"/>
    </location>
</feature>
<evidence type="ECO:0000256" key="1">
    <source>
        <dbReference type="SAM" id="SignalP"/>
    </source>
</evidence>
<proteinExistence type="predicted"/>